<sequence length="958" mass="106496">MTESLKDKVKQLVNEGNAREAISLLQNQADQGDGQAMYDLGCCYAEGWTDKPDEEKALLWYGRAWDAPDTEEIKGKIADSIGDIHFHRKLNFQEAARWYRKSAERGYDWGYCDWGSCFAWGLGESKNTQKALELYKKAYELHGEAEGVTANDIGHVYQGETGEKPDYKKAVSWFRKSAKAGYSWGLYNLASASETGLGTELDREKAFYLYQDVLNTYDDDAAAQAANRMGLLLRQKGDQDEDAYALFRLSARLGSTWGMYNAGALLRDGINGKPDIRRAIKWFSHAYNSYGEASGIAANSLGLIYSDEDFEWFSMEKACRWFRKSASLGYGWGAYNLADNYALGRGVKYNPKKAIKYYTMAYEQDDEASGEAANRLGMLYENGLPGLSVDFSKALAWYRKSVDLGCAPGLYDLAGMYDQGKGCTMDKEKALQLYERAYDMVDEVSGYAACRIGEIYKAGIGIRPDMKKAFFWYERAAESHLEEAFFALGECYEHGEGTEPDSEQAMTWYKKAYDCGGEYAGRASCRIALILEQCREPSEELDKEILQWLQKSADEEFDWGILNLADAYLHGSGVKADGKKAAELLTRVYLMGDEAAGEAANSLTLMYAGGSAGLKQDMNKAIDWAKKSAELDQEFGYYTLGKCYLNGVIVPMDRKKALDYFGKAWNKKGKSEAECAEEIGMIYLQGADGIPTNLPMAMEWFTRGAEAGSTDACLFLGNCYQHGMGVEPDGEKAVSYFTRACKPGAPSAEMAIMNIGSIYEEGMEGVEKNPEIAIQWYQKGAEEGLAMCAAHLGDCYLNGRNGLDIDMEQAMSWYEKASHMEGLGAGVALARMGEIYDYLGGNQVHDMKKAMEFYTRAADANCAAGAFHMGECYEMGRGVAMDGVKAIEWYSRASIMFGEESIRAIESLVNIFRHGAVGVEPDENRAAFWEMMLTEIPSTDPVDTMESMINDTQNTTIN</sequence>
<keyword evidence="2" id="KW-1185">Reference proteome</keyword>
<evidence type="ECO:0000313" key="1">
    <source>
        <dbReference type="EMBL" id="SDA51611.1"/>
    </source>
</evidence>
<dbReference type="InterPro" id="IPR050767">
    <property type="entry name" value="Sel1_AlgK"/>
</dbReference>
<dbReference type="PANTHER" id="PTHR11102:SF160">
    <property type="entry name" value="ERAD-ASSOCIATED E3 UBIQUITIN-PROTEIN LIGASE COMPONENT HRD3"/>
    <property type="match status" value="1"/>
</dbReference>
<dbReference type="OrthoDB" id="7056571at2"/>
<dbReference type="AlphaFoldDB" id="A0A1G5W0B1"/>
<dbReference type="GeneID" id="87756059"/>
<reference evidence="1 2" key="1">
    <citation type="submission" date="2016-10" db="EMBL/GenBank/DDBJ databases">
        <authorList>
            <person name="de Groot N.N."/>
        </authorList>
    </citation>
    <scope>NUCLEOTIDE SEQUENCE [LARGE SCALE GENOMIC DNA]</scope>
    <source>
        <strain evidence="1 2">DSM 15230</strain>
    </source>
</reference>
<dbReference type="EMBL" id="FMXA01000012">
    <property type="protein sequence ID" value="SDA51611.1"/>
    <property type="molecule type" value="Genomic_DNA"/>
</dbReference>
<dbReference type="SUPFAM" id="SSF81901">
    <property type="entry name" value="HCP-like"/>
    <property type="match status" value="4"/>
</dbReference>
<protein>
    <submittedName>
        <fullName evidence="1">TPR repeat</fullName>
    </submittedName>
</protein>
<dbReference type="Proteomes" id="UP000199689">
    <property type="component" value="Unassembled WGS sequence"/>
</dbReference>
<dbReference type="SMART" id="SM00671">
    <property type="entry name" value="SEL1"/>
    <property type="match status" value="22"/>
</dbReference>
<organism evidence="1 2">
    <name type="scientific">Allisonella histaminiformans</name>
    <dbReference type="NCBI Taxonomy" id="209880"/>
    <lineage>
        <taxon>Bacteria</taxon>
        <taxon>Bacillati</taxon>
        <taxon>Bacillota</taxon>
        <taxon>Negativicutes</taxon>
        <taxon>Veillonellales</taxon>
        <taxon>Veillonellaceae</taxon>
        <taxon>Allisonella</taxon>
    </lineage>
</organism>
<dbReference type="RefSeq" id="WP_091364548.1">
    <property type="nucleotide sequence ID" value="NZ_FMXA01000012.1"/>
</dbReference>
<evidence type="ECO:0000313" key="2">
    <source>
        <dbReference type="Proteomes" id="UP000199689"/>
    </source>
</evidence>
<name>A0A1G5W0B1_9FIRM</name>
<dbReference type="InterPro" id="IPR006597">
    <property type="entry name" value="Sel1-like"/>
</dbReference>
<dbReference type="InterPro" id="IPR011990">
    <property type="entry name" value="TPR-like_helical_dom_sf"/>
</dbReference>
<dbReference type="PANTHER" id="PTHR11102">
    <property type="entry name" value="SEL-1-LIKE PROTEIN"/>
    <property type="match status" value="1"/>
</dbReference>
<dbReference type="Pfam" id="PF08238">
    <property type="entry name" value="Sel1"/>
    <property type="match status" value="23"/>
</dbReference>
<proteinExistence type="predicted"/>
<dbReference type="STRING" id="209880.SAMN02910343_01037"/>
<accession>A0A1G5W0B1</accession>
<dbReference type="Gene3D" id="1.25.40.10">
    <property type="entry name" value="Tetratricopeptide repeat domain"/>
    <property type="match status" value="7"/>
</dbReference>
<gene>
    <name evidence="1" type="ORF">SAMN02910343_01037</name>
</gene>